<name>A0A9D4XXE1_PEA</name>
<evidence type="ECO:0000256" key="4">
    <source>
        <dbReference type="ARBA" id="ARBA00022970"/>
    </source>
</evidence>
<dbReference type="Pfam" id="PF01490">
    <property type="entry name" value="Aa_trans"/>
    <property type="match status" value="1"/>
</dbReference>
<dbReference type="PANTHER" id="PTHR46655:SF5">
    <property type="entry name" value="HISTONE-LYSINE N-METHYLTRANSFERASE ATXR3"/>
    <property type="match status" value="1"/>
</dbReference>
<evidence type="ECO:0000256" key="8">
    <source>
        <dbReference type="SAM" id="Phobius"/>
    </source>
</evidence>
<keyword evidence="2" id="KW-0813">Transport</keyword>
<comment type="subcellular location">
    <subcellularLocation>
        <location evidence="1">Membrane</location>
    </subcellularLocation>
</comment>
<dbReference type="GO" id="GO:0006865">
    <property type="term" value="P:amino acid transport"/>
    <property type="evidence" value="ECO:0007669"/>
    <property type="project" value="UniProtKB-KW"/>
</dbReference>
<feature type="compositionally biased region" description="Basic and acidic residues" evidence="7">
    <location>
        <begin position="140"/>
        <end position="158"/>
    </location>
</feature>
<reference evidence="10 11" key="1">
    <citation type="journal article" date="2022" name="Nat. Genet.">
        <title>Improved pea reference genome and pan-genome highlight genomic features and evolutionary characteristics.</title>
        <authorList>
            <person name="Yang T."/>
            <person name="Liu R."/>
            <person name="Luo Y."/>
            <person name="Hu S."/>
            <person name="Wang D."/>
            <person name="Wang C."/>
            <person name="Pandey M.K."/>
            <person name="Ge S."/>
            <person name="Xu Q."/>
            <person name="Li N."/>
            <person name="Li G."/>
            <person name="Huang Y."/>
            <person name="Saxena R.K."/>
            <person name="Ji Y."/>
            <person name="Li M."/>
            <person name="Yan X."/>
            <person name="He Y."/>
            <person name="Liu Y."/>
            <person name="Wang X."/>
            <person name="Xiang C."/>
            <person name="Varshney R.K."/>
            <person name="Ding H."/>
            <person name="Gao S."/>
            <person name="Zong X."/>
        </authorList>
    </citation>
    <scope>NUCLEOTIDE SEQUENCE [LARGE SCALE GENOMIC DNA]</scope>
    <source>
        <strain evidence="10 11">cv. Zhongwan 6</strain>
    </source>
</reference>
<evidence type="ECO:0000313" key="11">
    <source>
        <dbReference type="Proteomes" id="UP001058974"/>
    </source>
</evidence>
<feature type="compositionally biased region" description="Basic and acidic residues" evidence="7">
    <location>
        <begin position="92"/>
        <end position="114"/>
    </location>
</feature>
<dbReference type="PANTHER" id="PTHR46655">
    <property type="entry name" value="HISTONE-LYSINE N-METHYLTRANSFERASE ATXR3"/>
    <property type="match status" value="1"/>
</dbReference>
<dbReference type="EMBL" id="JAMSHJ010000003">
    <property type="protein sequence ID" value="KAI5426391.1"/>
    <property type="molecule type" value="Genomic_DNA"/>
</dbReference>
<feature type="region of interest" description="Disordered" evidence="7">
    <location>
        <begin position="1"/>
        <end position="23"/>
    </location>
</feature>
<evidence type="ECO:0000313" key="10">
    <source>
        <dbReference type="EMBL" id="KAI5426391.1"/>
    </source>
</evidence>
<accession>A0A9D4XXE1</accession>
<sequence>MIPEDQLPQPESLPNCNPLPCSEQLEDSHIRDIKPHMNLPITFGLLQSSPQDQGWRQHSHKLRSPARVEQLLEDQARHHDHRDCTPNLVEGSHLDQTRKDVHDETSCKNSECDKQNSPNSCKSDEDKNIQRESSFSVTESRGERNVQKKNKSSEKDISDSQPVEEQKSCSPTIDLKESPYLEPQPPPNEFLSMEEDMDICDTRPHVPVVTNLSSGKWFYLDYGGVENGPAKLCDIKFFVDEGLIVCASNIYCTNDNLDKRTWTYIFGVCCATTVFIPSSHNYRIWSFLGLGMITYTAWYLTIAAIVHGQAENVTHSGPKKLVLYFIGATNIPYTFDGHAATVEIMHAMWKPPLLYPFVEPV</sequence>
<evidence type="ECO:0000259" key="9">
    <source>
        <dbReference type="Pfam" id="PF01490"/>
    </source>
</evidence>
<dbReference type="Proteomes" id="UP001058974">
    <property type="component" value="Chromosome 3"/>
</dbReference>
<keyword evidence="11" id="KW-1185">Reference proteome</keyword>
<keyword evidence="3 8" id="KW-0812">Transmembrane</keyword>
<feature type="region of interest" description="Disordered" evidence="7">
    <location>
        <begin position="76"/>
        <end position="192"/>
    </location>
</feature>
<gene>
    <name evidence="10" type="ORF">KIW84_031985</name>
</gene>
<feature type="domain" description="Amino acid transporter transmembrane" evidence="9">
    <location>
        <begin position="244"/>
        <end position="352"/>
    </location>
</feature>
<evidence type="ECO:0000256" key="6">
    <source>
        <dbReference type="ARBA" id="ARBA00023136"/>
    </source>
</evidence>
<evidence type="ECO:0000256" key="5">
    <source>
        <dbReference type="ARBA" id="ARBA00022989"/>
    </source>
</evidence>
<feature type="compositionally biased region" description="Polar residues" evidence="7">
    <location>
        <begin position="159"/>
        <end position="171"/>
    </location>
</feature>
<proteinExistence type="predicted"/>
<organism evidence="10 11">
    <name type="scientific">Pisum sativum</name>
    <name type="common">Garden pea</name>
    <name type="synonym">Lathyrus oleraceus</name>
    <dbReference type="NCBI Taxonomy" id="3888"/>
    <lineage>
        <taxon>Eukaryota</taxon>
        <taxon>Viridiplantae</taxon>
        <taxon>Streptophyta</taxon>
        <taxon>Embryophyta</taxon>
        <taxon>Tracheophyta</taxon>
        <taxon>Spermatophyta</taxon>
        <taxon>Magnoliopsida</taxon>
        <taxon>eudicotyledons</taxon>
        <taxon>Gunneridae</taxon>
        <taxon>Pentapetalae</taxon>
        <taxon>rosids</taxon>
        <taxon>fabids</taxon>
        <taxon>Fabales</taxon>
        <taxon>Fabaceae</taxon>
        <taxon>Papilionoideae</taxon>
        <taxon>50 kb inversion clade</taxon>
        <taxon>NPAAA clade</taxon>
        <taxon>Hologalegina</taxon>
        <taxon>IRL clade</taxon>
        <taxon>Fabeae</taxon>
        <taxon>Lathyrus</taxon>
    </lineage>
</organism>
<keyword evidence="6 8" id="KW-0472">Membrane</keyword>
<evidence type="ECO:0000256" key="3">
    <source>
        <dbReference type="ARBA" id="ARBA00022692"/>
    </source>
</evidence>
<evidence type="ECO:0000256" key="7">
    <source>
        <dbReference type="SAM" id="MobiDB-lite"/>
    </source>
</evidence>
<keyword evidence="4" id="KW-0029">Amino-acid transport</keyword>
<dbReference type="Gramene" id="Psat03G0198500-T1">
    <property type="protein sequence ID" value="KAI5426391.1"/>
    <property type="gene ID" value="KIW84_031985"/>
</dbReference>
<dbReference type="GO" id="GO:0016020">
    <property type="term" value="C:membrane"/>
    <property type="evidence" value="ECO:0007669"/>
    <property type="project" value="UniProtKB-SubCell"/>
</dbReference>
<feature type="transmembrane region" description="Helical" evidence="8">
    <location>
        <begin position="284"/>
        <end position="306"/>
    </location>
</feature>
<dbReference type="AlphaFoldDB" id="A0A9D4XXE1"/>
<evidence type="ECO:0000256" key="1">
    <source>
        <dbReference type="ARBA" id="ARBA00004370"/>
    </source>
</evidence>
<comment type="caution">
    <text evidence="10">The sequence shown here is derived from an EMBL/GenBank/DDBJ whole genome shotgun (WGS) entry which is preliminary data.</text>
</comment>
<protein>
    <recommendedName>
        <fullName evidence="9">Amino acid transporter transmembrane domain-containing protein</fullName>
    </recommendedName>
</protein>
<evidence type="ECO:0000256" key="2">
    <source>
        <dbReference type="ARBA" id="ARBA00022448"/>
    </source>
</evidence>
<dbReference type="InterPro" id="IPR013057">
    <property type="entry name" value="AA_transpt_TM"/>
</dbReference>
<keyword evidence="5 8" id="KW-1133">Transmembrane helix</keyword>